<dbReference type="RefSeq" id="WP_188595899.1">
    <property type="nucleotide sequence ID" value="NZ_BMNL01000001.1"/>
</dbReference>
<dbReference type="PANTHER" id="PTHR11941:SF54">
    <property type="entry name" value="ENOYL-COA HYDRATASE, MITOCHONDRIAL"/>
    <property type="match status" value="1"/>
</dbReference>
<protein>
    <recommendedName>
        <fullName evidence="3">Enoyl-CoA hydratase</fullName>
    </recommendedName>
</protein>
<dbReference type="InterPro" id="IPR001753">
    <property type="entry name" value="Enoyl-CoA_hydra/iso"/>
</dbReference>
<accession>A0A830GTG9</accession>
<dbReference type="GO" id="GO:0006635">
    <property type="term" value="P:fatty acid beta-oxidation"/>
    <property type="evidence" value="ECO:0007669"/>
    <property type="project" value="TreeGrafter"/>
</dbReference>
<dbReference type="SUPFAM" id="SSF52096">
    <property type="entry name" value="ClpP/crotonase"/>
    <property type="match status" value="1"/>
</dbReference>
<dbReference type="CDD" id="cd06558">
    <property type="entry name" value="crotonase-like"/>
    <property type="match status" value="1"/>
</dbReference>
<evidence type="ECO:0008006" key="3">
    <source>
        <dbReference type="Google" id="ProtNLM"/>
    </source>
</evidence>
<dbReference type="InterPro" id="IPR029045">
    <property type="entry name" value="ClpP/crotonase-like_dom_sf"/>
</dbReference>
<dbReference type="Proteomes" id="UP000610960">
    <property type="component" value="Unassembled WGS sequence"/>
</dbReference>
<keyword evidence="2" id="KW-1185">Reference proteome</keyword>
<organism evidence="1 2">
    <name type="scientific">Thermocladium modestius</name>
    <dbReference type="NCBI Taxonomy" id="62609"/>
    <lineage>
        <taxon>Archaea</taxon>
        <taxon>Thermoproteota</taxon>
        <taxon>Thermoprotei</taxon>
        <taxon>Thermoproteales</taxon>
        <taxon>Thermoproteaceae</taxon>
        <taxon>Thermocladium</taxon>
    </lineage>
</organism>
<dbReference type="AlphaFoldDB" id="A0A830GTG9"/>
<dbReference type="GO" id="GO:0003824">
    <property type="term" value="F:catalytic activity"/>
    <property type="evidence" value="ECO:0007669"/>
    <property type="project" value="UniProtKB-ARBA"/>
</dbReference>
<reference evidence="1" key="1">
    <citation type="journal article" date="2014" name="Int. J. Syst. Evol. Microbiol.">
        <title>Complete genome sequence of Corynebacterium casei LMG S-19264T (=DSM 44701T), isolated from a smear-ripened cheese.</title>
        <authorList>
            <consortium name="US DOE Joint Genome Institute (JGI-PGF)"/>
            <person name="Walter F."/>
            <person name="Albersmeier A."/>
            <person name="Kalinowski J."/>
            <person name="Ruckert C."/>
        </authorList>
    </citation>
    <scope>NUCLEOTIDE SEQUENCE</scope>
    <source>
        <strain evidence="1">JCM 10088</strain>
    </source>
</reference>
<dbReference type="PANTHER" id="PTHR11941">
    <property type="entry name" value="ENOYL-COA HYDRATASE-RELATED"/>
    <property type="match status" value="1"/>
</dbReference>
<comment type="caution">
    <text evidence="1">The sequence shown here is derived from an EMBL/GenBank/DDBJ whole genome shotgun (WGS) entry which is preliminary data.</text>
</comment>
<gene>
    <name evidence="1" type="ORF">GCM10007981_05460</name>
</gene>
<proteinExistence type="predicted"/>
<evidence type="ECO:0000313" key="1">
    <source>
        <dbReference type="EMBL" id="GGP19902.1"/>
    </source>
</evidence>
<dbReference type="EMBL" id="BMNL01000001">
    <property type="protein sequence ID" value="GGP19902.1"/>
    <property type="molecule type" value="Genomic_DNA"/>
</dbReference>
<reference evidence="1" key="2">
    <citation type="submission" date="2020-09" db="EMBL/GenBank/DDBJ databases">
        <authorList>
            <person name="Sun Q."/>
            <person name="Ohkuma M."/>
        </authorList>
    </citation>
    <scope>NUCLEOTIDE SEQUENCE</scope>
    <source>
        <strain evidence="1">JCM 10088</strain>
    </source>
</reference>
<dbReference type="Gene3D" id="3.90.226.10">
    <property type="entry name" value="2-enoyl-CoA Hydratase, Chain A, domain 1"/>
    <property type="match status" value="1"/>
</dbReference>
<sequence>MSGQFDRIAVWNEDGIGVIVINNGKLNLIDGDLLNQLSSALTIASSDSNLKWIALSGAGDEFFSAGVNWSNVGSDYDSVSELVNSIKTLASIMVTVDKPVITILNGSAAGLGLELALLSDLLIAPTDAKLCNPEGGLGIPMMLGAPIILKSMPRLRAIQLIGGGEIDAAEAGQLGLVHAVLPRGNLFGDAKSIILNTRIDRYTKSLIHRDMDQIIRGMNPSLMEPLLSKCRGVGRDEMISKLNAARSRCAPRRGSQ</sequence>
<dbReference type="Pfam" id="PF00378">
    <property type="entry name" value="ECH_1"/>
    <property type="match status" value="1"/>
</dbReference>
<evidence type="ECO:0000313" key="2">
    <source>
        <dbReference type="Proteomes" id="UP000610960"/>
    </source>
</evidence>
<name>A0A830GTG9_9CREN</name>
<dbReference type="OrthoDB" id="28059at2157"/>